<evidence type="ECO:0000313" key="3">
    <source>
        <dbReference type="Proteomes" id="UP000298663"/>
    </source>
</evidence>
<keyword evidence="1" id="KW-1133">Transmembrane helix</keyword>
<proteinExistence type="predicted"/>
<feature type="transmembrane region" description="Helical" evidence="1">
    <location>
        <begin position="189"/>
        <end position="210"/>
    </location>
</feature>
<dbReference type="Proteomes" id="UP000298663">
    <property type="component" value="Unassembled WGS sequence"/>
</dbReference>
<reference evidence="2 3" key="1">
    <citation type="journal article" date="2015" name="Genome Biol.">
        <title>Comparative genomics of Steinernema reveals deeply conserved gene regulatory networks.</title>
        <authorList>
            <person name="Dillman A.R."/>
            <person name="Macchietto M."/>
            <person name="Porter C.F."/>
            <person name="Rogers A."/>
            <person name="Williams B."/>
            <person name="Antoshechkin I."/>
            <person name="Lee M.M."/>
            <person name="Goodwin Z."/>
            <person name="Lu X."/>
            <person name="Lewis E.E."/>
            <person name="Goodrich-Blair H."/>
            <person name="Stock S.P."/>
            <person name="Adams B.J."/>
            <person name="Sternberg P.W."/>
            <person name="Mortazavi A."/>
        </authorList>
    </citation>
    <scope>NUCLEOTIDE SEQUENCE [LARGE SCALE GENOMIC DNA]</scope>
    <source>
        <strain evidence="2 3">ALL</strain>
    </source>
</reference>
<organism evidence="2 3">
    <name type="scientific">Steinernema carpocapsae</name>
    <name type="common">Entomopathogenic nematode</name>
    <dbReference type="NCBI Taxonomy" id="34508"/>
    <lineage>
        <taxon>Eukaryota</taxon>
        <taxon>Metazoa</taxon>
        <taxon>Ecdysozoa</taxon>
        <taxon>Nematoda</taxon>
        <taxon>Chromadorea</taxon>
        <taxon>Rhabditida</taxon>
        <taxon>Tylenchina</taxon>
        <taxon>Panagrolaimomorpha</taxon>
        <taxon>Strongyloidoidea</taxon>
        <taxon>Steinernematidae</taxon>
        <taxon>Steinernema</taxon>
    </lineage>
</organism>
<dbReference type="AlphaFoldDB" id="A0A4U8UTY2"/>
<name>A0A4U8UTY2_STECR</name>
<protein>
    <submittedName>
        <fullName evidence="2">Uncharacterized protein</fullName>
    </submittedName>
</protein>
<accession>A0A4U8UTY2</accession>
<feature type="transmembrane region" description="Helical" evidence="1">
    <location>
        <begin position="93"/>
        <end position="115"/>
    </location>
</feature>
<feature type="transmembrane region" description="Helical" evidence="1">
    <location>
        <begin position="163"/>
        <end position="183"/>
    </location>
</feature>
<gene>
    <name evidence="2" type="ORF">L596_003853</name>
</gene>
<comment type="caution">
    <text evidence="2">The sequence shown here is derived from an EMBL/GenBank/DDBJ whole genome shotgun (WGS) entry which is preliminary data.</text>
</comment>
<dbReference type="EMBL" id="AZBU02000001">
    <property type="protein sequence ID" value="TMS36766.1"/>
    <property type="molecule type" value="Genomic_DNA"/>
</dbReference>
<dbReference type="OrthoDB" id="5873812at2759"/>
<feature type="transmembrane region" description="Helical" evidence="1">
    <location>
        <begin position="127"/>
        <end position="151"/>
    </location>
</feature>
<evidence type="ECO:0000256" key="1">
    <source>
        <dbReference type="SAM" id="Phobius"/>
    </source>
</evidence>
<sequence>MYRHVQRAQNHETKTDIHISGIANNGQRNMGRPRSPASFRYWPYWLLVVLFVLQTIAMTQSHSLTGRLTLCDTLLFVIAMAHRVFPGLPNLGLVLHAAGFVAFEALVFVNLSHAMEMLYEPESDAHFSMFFVGVTIIDITVKTVLLCAGEFPQMFSRLFRKFFLHYTATLATLTLCILNQKLSKENNEYLAAIDPYVAIAVSIILSGIVIPQLLHLIPFLFCNLPNEFNVPNFKKDVENKFDNATVLHVHVYRKWSKDSFDAIIHIGLSYDQTSEYWIDAAQKDIRRINGEIRSALVKAGAGEVTIEPHIRSLTDGLRSGWNSCITSGCEHANRTCCTNARI</sequence>
<keyword evidence="1" id="KW-0472">Membrane</keyword>
<dbReference type="STRING" id="34508.A0A4U8UTY2"/>
<reference evidence="2 3" key="2">
    <citation type="journal article" date="2019" name="G3 (Bethesda)">
        <title>Hybrid Assembly of the Genome of the Entomopathogenic Nematode Steinernema carpocapsae Identifies the X-Chromosome.</title>
        <authorList>
            <person name="Serra L."/>
            <person name="Macchietto M."/>
            <person name="Macias-Munoz A."/>
            <person name="McGill C.J."/>
            <person name="Rodriguez I.M."/>
            <person name="Rodriguez B."/>
            <person name="Murad R."/>
            <person name="Mortazavi A."/>
        </authorList>
    </citation>
    <scope>NUCLEOTIDE SEQUENCE [LARGE SCALE GENOMIC DNA]</scope>
    <source>
        <strain evidence="2 3">ALL</strain>
    </source>
</reference>
<feature type="transmembrane region" description="Helical" evidence="1">
    <location>
        <begin position="41"/>
        <end position="58"/>
    </location>
</feature>
<keyword evidence="1" id="KW-0812">Transmembrane</keyword>
<keyword evidence="3" id="KW-1185">Reference proteome</keyword>
<evidence type="ECO:0000313" key="2">
    <source>
        <dbReference type="EMBL" id="TMS36766.1"/>
    </source>
</evidence>